<dbReference type="NCBIfam" id="TIGR00109">
    <property type="entry name" value="hemH"/>
    <property type="match status" value="1"/>
</dbReference>
<dbReference type="PROSITE" id="PS00534">
    <property type="entry name" value="FERROCHELATASE"/>
    <property type="match status" value="1"/>
</dbReference>
<accession>A0ABS2HG35</accession>
<comment type="catalytic activity">
    <reaction evidence="7 8">
        <text>heme b + 2 H(+) = protoporphyrin IX + Fe(2+)</text>
        <dbReference type="Rhea" id="RHEA:22584"/>
        <dbReference type="ChEBI" id="CHEBI:15378"/>
        <dbReference type="ChEBI" id="CHEBI:29033"/>
        <dbReference type="ChEBI" id="CHEBI:57306"/>
        <dbReference type="ChEBI" id="CHEBI:60344"/>
        <dbReference type="EC" id="4.98.1.1"/>
    </reaction>
</comment>
<name>A0ABS2HG35_9VIBR</name>
<sequence length="323" mass="36139">MDKSSTQLGVLLVNLGTPEAPTPKAVRKYLSQFLHDKRVVDMTRWLWCPILHGVILPVRSPKVAKLYESVWMEQGSPLLVHTQRQAKALSSLLSLPVEVGMTYGTPSIESGLQSLKQQGCEHVIVLPLYPQFSHTTTSAVTDAIARLDSSSLPTLTVVQDYHDHAAYIEALADSVTQHWQQHGQSDYLLCSYHGIPQRFADNGDPYPTHCESTTNALLQHLGLDDSQMGMSYQSRFGREPWLMPYTDETLKGLPQKGKNRIDIMAPAFASDCLETLEELSEECKDIFVEAGGIEFRYIPCLNDNTLHIKMMAQLVQEAVEEVQ</sequence>
<comment type="pathway">
    <text evidence="7 8">Porphyrin-containing compound metabolism; protoheme biosynthesis; protoheme from protoporphyrin-IX: step 1/1.</text>
</comment>
<dbReference type="InterPro" id="IPR019772">
    <property type="entry name" value="Ferrochelatase_AS"/>
</dbReference>
<dbReference type="Gene3D" id="3.40.50.1400">
    <property type="match status" value="2"/>
</dbReference>
<evidence type="ECO:0000256" key="2">
    <source>
        <dbReference type="ARBA" id="ARBA00023004"/>
    </source>
</evidence>
<dbReference type="EMBL" id="JAFEUM010000003">
    <property type="protein sequence ID" value="MBM7036508.1"/>
    <property type="molecule type" value="Genomic_DNA"/>
</dbReference>
<evidence type="ECO:0000256" key="6">
    <source>
        <dbReference type="ARBA" id="ARBA00024536"/>
    </source>
</evidence>
<keyword evidence="7" id="KW-0479">Metal-binding</keyword>
<keyword evidence="5 7" id="KW-0627">Porphyrin biosynthesis</keyword>
<dbReference type="EC" id="4.98.1.1" evidence="7 8"/>
<comment type="function">
    <text evidence="7 8">Catalyzes the ferrous insertion into protoporphyrin IX.</text>
</comment>
<evidence type="ECO:0000313" key="9">
    <source>
        <dbReference type="EMBL" id="MBM7036508.1"/>
    </source>
</evidence>
<dbReference type="PANTHER" id="PTHR11108">
    <property type="entry name" value="FERROCHELATASE"/>
    <property type="match status" value="1"/>
</dbReference>
<evidence type="ECO:0000256" key="7">
    <source>
        <dbReference type="HAMAP-Rule" id="MF_00323"/>
    </source>
</evidence>
<dbReference type="InterPro" id="IPR001015">
    <property type="entry name" value="Ferrochelatase"/>
</dbReference>
<dbReference type="RefSeq" id="WP_205158092.1">
    <property type="nucleotide sequence ID" value="NZ_JAFEUM010000003.1"/>
</dbReference>
<evidence type="ECO:0000256" key="1">
    <source>
        <dbReference type="ARBA" id="ARBA00007718"/>
    </source>
</evidence>
<dbReference type="Proteomes" id="UP000809621">
    <property type="component" value="Unassembled WGS sequence"/>
</dbReference>
<feature type="binding site" evidence="7">
    <location>
        <position position="193"/>
    </location>
    <ligand>
        <name>Fe(2+)</name>
        <dbReference type="ChEBI" id="CHEBI:29033"/>
    </ligand>
</feature>
<dbReference type="Pfam" id="PF00762">
    <property type="entry name" value="Ferrochelatase"/>
    <property type="match status" value="1"/>
</dbReference>
<reference evidence="9 10" key="1">
    <citation type="submission" date="2021-02" db="EMBL/GenBank/DDBJ databases">
        <authorList>
            <person name="Park J.-S."/>
        </authorList>
    </citation>
    <scope>NUCLEOTIDE SEQUENCE [LARGE SCALE GENOMIC DNA]</scope>
    <source>
        <strain evidence="9 10">188UL20-2</strain>
    </source>
</reference>
<comment type="catalytic activity">
    <reaction evidence="6">
        <text>Fe-coproporphyrin III + 2 H(+) = coproporphyrin III + Fe(2+)</text>
        <dbReference type="Rhea" id="RHEA:49572"/>
        <dbReference type="ChEBI" id="CHEBI:15378"/>
        <dbReference type="ChEBI" id="CHEBI:29033"/>
        <dbReference type="ChEBI" id="CHEBI:68438"/>
        <dbReference type="ChEBI" id="CHEBI:131725"/>
        <dbReference type="EC" id="4.99.1.9"/>
    </reaction>
    <physiologicalReaction direction="right-to-left" evidence="6">
        <dbReference type="Rhea" id="RHEA:49574"/>
    </physiologicalReaction>
</comment>
<dbReference type="InterPro" id="IPR033659">
    <property type="entry name" value="Ferrochelatase_N"/>
</dbReference>
<dbReference type="InterPro" id="IPR033644">
    <property type="entry name" value="Ferrochelatase_C"/>
</dbReference>
<comment type="subcellular location">
    <subcellularLocation>
        <location evidence="7 8">Cytoplasm</location>
    </subcellularLocation>
</comment>
<keyword evidence="3 7" id="KW-0350">Heme biosynthesis</keyword>
<evidence type="ECO:0000313" key="10">
    <source>
        <dbReference type="Proteomes" id="UP000809621"/>
    </source>
</evidence>
<gene>
    <name evidence="7 9" type="primary">hemH</name>
    <name evidence="9" type="ORF">JQC93_08810</name>
</gene>
<dbReference type="GO" id="GO:0016829">
    <property type="term" value="F:lyase activity"/>
    <property type="evidence" value="ECO:0007669"/>
    <property type="project" value="UniProtKB-KW"/>
</dbReference>
<proteinExistence type="inferred from homology"/>
<evidence type="ECO:0000256" key="4">
    <source>
        <dbReference type="ARBA" id="ARBA00023239"/>
    </source>
</evidence>
<protein>
    <recommendedName>
        <fullName evidence="7 8">Ferrochelatase</fullName>
        <ecNumber evidence="7 8">4.98.1.1</ecNumber>
    </recommendedName>
    <alternativeName>
        <fullName evidence="7">Heme synthase</fullName>
    </alternativeName>
    <alternativeName>
        <fullName evidence="7">Protoheme ferro-lyase</fullName>
    </alternativeName>
</protein>
<dbReference type="HAMAP" id="MF_00323">
    <property type="entry name" value="Ferrochelatase"/>
    <property type="match status" value="1"/>
</dbReference>
<dbReference type="PANTHER" id="PTHR11108:SF1">
    <property type="entry name" value="FERROCHELATASE, MITOCHONDRIAL"/>
    <property type="match status" value="1"/>
</dbReference>
<comment type="similarity">
    <text evidence="1 7 8">Belongs to the ferrochelatase family.</text>
</comment>
<comment type="caution">
    <text evidence="9">The sequence shown here is derived from an EMBL/GenBank/DDBJ whole genome shotgun (WGS) entry which is preliminary data.</text>
</comment>
<dbReference type="CDD" id="cd03411">
    <property type="entry name" value="Ferrochelatase_N"/>
    <property type="match status" value="1"/>
</dbReference>
<evidence type="ECO:0000256" key="3">
    <source>
        <dbReference type="ARBA" id="ARBA00023133"/>
    </source>
</evidence>
<keyword evidence="10" id="KW-1185">Reference proteome</keyword>
<dbReference type="SUPFAM" id="SSF53800">
    <property type="entry name" value="Chelatase"/>
    <property type="match status" value="1"/>
</dbReference>
<evidence type="ECO:0000256" key="5">
    <source>
        <dbReference type="ARBA" id="ARBA00023244"/>
    </source>
</evidence>
<evidence type="ECO:0000256" key="8">
    <source>
        <dbReference type="RuleBase" id="RU000607"/>
    </source>
</evidence>
<keyword evidence="2 7" id="KW-0408">Iron</keyword>
<keyword evidence="7 8" id="KW-0963">Cytoplasm</keyword>
<feature type="binding site" evidence="7">
    <location>
        <position position="274"/>
    </location>
    <ligand>
        <name>Fe(2+)</name>
        <dbReference type="ChEBI" id="CHEBI:29033"/>
    </ligand>
</feature>
<keyword evidence="4 7" id="KW-0456">Lyase</keyword>
<dbReference type="CDD" id="cd00419">
    <property type="entry name" value="Ferrochelatase_C"/>
    <property type="match status" value="1"/>
</dbReference>
<organism evidence="9 10">
    <name type="scientific">Vibrio ulleungensis</name>
    <dbReference type="NCBI Taxonomy" id="2807619"/>
    <lineage>
        <taxon>Bacteria</taxon>
        <taxon>Pseudomonadati</taxon>
        <taxon>Pseudomonadota</taxon>
        <taxon>Gammaproteobacteria</taxon>
        <taxon>Vibrionales</taxon>
        <taxon>Vibrionaceae</taxon>
        <taxon>Vibrio</taxon>
    </lineage>
</organism>